<dbReference type="PANTHER" id="PTHR10209">
    <property type="entry name" value="OXIDOREDUCTASE, 2OG-FE II OXYGENASE FAMILY PROTEIN"/>
    <property type="match status" value="1"/>
</dbReference>
<evidence type="ECO:0000256" key="5">
    <source>
        <dbReference type="RuleBase" id="RU003682"/>
    </source>
</evidence>
<dbReference type="InterPro" id="IPR026992">
    <property type="entry name" value="DIOX_N"/>
</dbReference>
<dbReference type="Pfam" id="PF14226">
    <property type="entry name" value="DIOX_N"/>
    <property type="match status" value="1"/>
</dbReference>
<protein>
    <recommendedName>
        <fullName evidence="6">Fe2OG dioxygenase domain-containing protein</fullName>
    </recommendedName>
</protein>
<dbReference type="OrthoDB" id="288590at2759"/>
<dbReference type="PANTHER" id="PTHR10209:SF812">
    <property type="entry name" value="2OG-FE(II) OXYGENASE FAMILY, PUTATIVE (AFU_ORTHOLOGUE AFUA_3G14880)-RELATED"/>
    <property type="match status" value="1"/>
</dbReference>
<dbReference type="AlphaFoldDB" id="A0A9P8T4W4"/>
<evidence type="ECO:0000256" key="3">
    <source>
        <dbReference type="ARBA" id="ARBA00023002"/>
    </source>
</evidence>
<dbReference type="PROSITE" id="PS51471">
    <property type="entry name" value="FE2OG_OXY"/>
    <property type="match status" value="1"/>
</dbReference>
<dbReference type="GO" id="GO:0046872">
    <property type="term" value="F:metal ion binding"/>
    <property type="evidence" value="ECO:0007669"/>
    <property type="project" value="UniProtKB-KW"/>
</dbReference>
<keyword evidence="4 5" id="KW-0408">Iron</keyword>
<dbReference type="Pfam" id="PF03171">
    <property type="entry name" value="2OG-FeII_Oxy"/>
    <property type="match status" value="1"/>
</dbReference>
<keyword evidence="8" id="KW-1185">Reference proteome</keyword>
<reference evidence="7" key="1">
    <citation type="journal article" date="2021" name="Open Biol.">
        <title>Shared evolutionary footprints suggest mitochondrial oxidative damage underlies multiple complex I losses in fungi.</title>
        <authorList>
            <person name="Schikora-Tamarit M.A."/>
            <person name="Marcet-Houben M."/>
            <person name="Nosek J."/>
            <person name="Gabaldon T."/>
        </authorList>
    </citation>
    <scope>NUCLEOTIDE SEQUENCE</scope>
    <source>
        <strain evidence="7">CBS6341</strain>
    </source>
</reference>
<dbReference type="InterPro" id="IPR027443">
    <property type="entry name" value="IPNS-like_sf"/>
</dbReference>
<name>A0A9P8T4W4_9ASCO</name>
<dbReference type="EMBL" id="JAEUBF010001445">
    <property type="protein sequence ID" value="KAH3666378.1"/>
    <property type="molecule type" value="Genomic_DNA"/>
</dbReference>
<evidence type="ECO:0000256" key="1">
    <source>
        <dbReference type="ARBA" id="ARBA00008056"/>
    </source>
</evidence>
<evidence type="ECO:0000313" key="8">
    <source>
        <dbReference type="Proteomes" id="UP000769528"/>
    </source>
</evidence>
<sequence>MGSLNIGQADSVPILDLDKVLNPTKQTKESKVEFLHELQDALFNYGFFYLKNPPFKLSKFSNIKQQSLKFFNDLPLDEKIKIHGINSKHFLGYNGLGDELTASNIDWREQVEFGTELPVPKINSSDELYKNIEGPNLWPNDLILPNFKETITDYIDELSSLARILVRLIEETLNIPIGTIESNFFKQIQQAKLKIIKYPDLENLQDEIKQISKDLNKPLNINQGVGEHRDNDLLTFIYQATNHNSLQVKDFHGNWINIPPIENTLVFAVGLTLEFITQGACISTVHRVLTPIPGEGDRLSISFFQTINIDSIKKILPIDQYIKELIKKRDSQRIQNKIGFQFQVDGNKPIGYSVFLNRIKSHPKVGAKYYPEVLKYIQEEVAKASDI</sequence>
<dbReference type="Proteomes" id="UP000769528">
    <property type="component" value="Unassembled WGS sequence"/>
</dbReference>
<comment type="similarity">
    <text evidence="1 5">Belongs to the iron/ascorbate-dependent oxidoreductase family.</text>
</comment>
<dbReference type="GO" id="GO:0044283">
    <property type="term" value="P:small molecule biosynthetic process"/>
    <property type="evidence" value="ECO:0007669"/>
    <property type="project" value="UniProtKB-ARBA"/>
</dbReference>
<evidence type="ECO:0000259" key="6">
    <source>
        <dbReference type="PROSITE" id="PS51471"/>
    </source>
</evidence>
<dbReference type="InterPro" id="IPR005123">
    <property type="entry name" value="Oxoglu/Fe-dep_dioxygenase_dom"/>
</dbReference>
<gene>
    <name evidence="7" type="ORF">WICMUC_005646</name>
</gene>
<keyword evidence="3 5" id="KW-0560">Oxidoreductase</keyword>
<feature type="domain" description="Fe2OG dioxygenase" evidence="6">
    <location>
        <begin position="187"/>
        <end position="307"/>
    </location>
</feature>
<comment type="caution">
    <text evidence="7">The sequence shown here is derived from an EMBL/GenBank/DDBJ whole genome shotgun (WGS) entry which is preliminary data.</text>
</comment>
<dbReference type="InterPro" id="IPR044861">
    <property type="entry name" value="IPNS-like_FE2OG_OXY"/>
</dbReference>
<accession>A0A9P8T4W4</accession>
<proteinExistence type="inferred from homology"/>
<dbReference type="SUPFAM" id="SSF51197">
    <property type="entry name" value="Clavaminate synthase-like"/>
    <property type="match status" value="1"/>
</dbReference>
<reference evidence="7" key="2">
    <citation type="submission" date="2021-01" db="EMBL/GenBank/DDBJ databases">
        <authorList>
            <person name="Schikora-Tamarit M.A."/>
        </authorList>
    </citation>
    <scope>NUCLEOTIDE SEQUENCE</scope>
    <source>
        <strain evidence="7">CBS6341</strain>
    </source>
</reference>
<dbReference type="Gene3D" id="2.60.120.330">
    <property type="entry name" value="B-lactam Antibiotic, Isopenicillin N Synthase, Chain"/>
    <property type="match status" value="1"/>
</dbReference>
<evidence type="ECO:0000313" key="7">
    <source>
        <dbReference type="EMBL" id="KAH3666378.1"/>
    </source>
</evidence>
<organism evidence="7 8">
    <name type="scientific">Wickerhamomyces mucosus</name>
    <dbReference type="NCBI Taxonomy" id="1378264"/>
    <lineage>
        <taxon>Eukaryota</taxon>
        <taxon>Fungi</taxon>
        <taxon>Dikarya</taxon>
        <taxon>Ascomycota</taxon>
        <taxon>Saccharomycotina</taxon>
        <taxon>Saccharomycetes</taxon>
        <taxon>Phaffomycetales</taxon>
        <taxon>Wickerhamomycetaceae</taxon>
        <taxon>Wickerhamomyces</taxon>
    </lineage>
</organism>
<keyword evidence="2 5" id="KW-0479">Metal-binding</keyword>
<evidence type="ECO:0000256" key="4">
    <source>
        <dbReference type="ARBA" id="ARBA00023004"/>
    </source>
</evidence>
<dbReference type="GO" id="GO:0016491">
    <property type="term" value="F:oxidoreductase activity"/>
    <property type="evidence" value="ECO:0007669"/>
    <property type="project" value="UniProtKB-KW"/>
</dbReference>
<evidence type="ECO:0000256" key="2">
    <source>
        <dbReference type="ARBA" id="ARBA00022723"/>
    </source>
</evidence>